<name>E6SRF0_BACT6</name>
<evidence type="ECO:0000256" key="1">
    <source>
        <dbReference type="SAM" id="SignalP"/>
    </source>
</evidence>
<dbReference type="STRING" id="693979.Bache_2082"/>
<proteinExistence type="predicted"/>
<dbReference type="HOGENOM" id="CLU_072746_1_0_10"/>
<evidence type="ECO:0000313" key="3">
    <source>
        <dbReference type="EMBL" id="ADV44053.1"/>
    </source>
</evidence>
<reference evidence="3 4" key="2">
    <citation type="journal article" date="2011" name="Stand. Genomic Sci.">
        <title>Complete genome sequence of Bacteroides helcogenes type strain (P 36-108).</title>
        <authorList>
            <person name="Pati A."/>
            <person name="Gronow S."/>
            <person name="Zeytun A."/>
            <person name="Lapidus A."/>
            <person name="Nolan M."/>
            <person name="Hammon N."/>
            <person name="Deshpande S."/>
            <person name="Cheng J.F."/>
            <person name="Tapia R."/>
            <person name="Han C."/>
            <person name="Goodwin L."/>
            <person name="Pitluck S."/>
            <person name="Liolios K."/>
            <person name="Pagani I."/>
            <person name="Ivanova N."/>
            <person name="Mavromatis K."/>
            <person name="Chen A."/>
            <person name="Palaniappan K."/>
            <person name="Land M."/>
            <person name="Hauser L."/>
            <person name="Chang Y.J."/>
            <person name="Jeffries C.D."/>
            <person name="Detter J.C."/>
            <person name="Brambilla E."/>
            <person name="Rohde M."/>
            <person name="Goker M."/>
            <person name="Woyke T."/>
            <person name="Bristow J."/>
            <person name="Eisen J.A."/>
            <person name="Markowitz V."/>
            <person name="Hugenholtz P."/>
            <person name="Kyrpides N.C."/>
            <person name="Klenk H.P."/>
            <person name="Lucas S."/>
        </authorList>
    </citation>
    <scope>NUCLEOTIDE SEQUENCE [LARGE SCALE GENOMIC DNA]</scope>
    <source>
        <strain evidence="4">ATCC 35417 / DSM 20613 / JCM 6297 / CCUG 15421 / P 36-108</strain>
    </source>
</reference>
<dbReference type="PATRIC" id="fig|693979.3.peg.2192"/>
<keyword evidence="4" id="KW-1185">Reference proteome</keyword>
<dbReference type="eggNOG" id="ENOG5033A7H">
    <property type="taxonomic scope" value="Bacteria"/>
</dbReference>
<protein>
    <recommendedName>
        <fullName evidence="2">Putative auto-transporter adhesin head GIN domain-containing protein</fullName>
    </recommendedName>
</protein>
<evidence type="ECO:0000259" key="2">
    <source>
        <dbReference type="Pfam" id="PF10988"/>
    </source>
</evidence>
<accession>E6SRF0</accession>
<reference key="1">
    <citation type="submission" date="2010-11" db="EMBL/GenBank/DDBJ databases">
        <title>The complete genome of Bacteroides helcogenes P 36-108.</title>
        <authorList>
            <consortium name="US DOE Joint Genome Institute (JGI-PGF)"/>
            <person name="Lucas S."/>
            <person name="Copeland A."/>
            <person name="Lapidus A."/>
            <person name="Bruce D."/>
            <person name="Goodwin L."/>
            <person name="Pitluck S."/>
            <person name="Kyrpides N."/>
            <person name="Mavromatis K."/>
            <person name="Ivanova N."/>
            <person name="Zeytun A."/>
            <person name="Brettin T."/>
            <person name="Detter J.C."/>
            <person name="Tapia R."/>
            <person name="Han C."/>
            <person name="Land M."/>
            <person name="Hauser L."/>
            <person name="Markowitz V."/>
            <person name="Cheng J.-F."/>
            <person name="Hugenholtz P."/>
            <person name="Woyke T."/>
            <person name="Wu D."/>
            <person name="Gronow S."/>
            <person name="Wellnitz S."/>
            <person name="Brambilla E."/>
            <person name="Klenk H.-P."/>
            <person name="Eisen J.A."/>
        </authorList>
    </citation>
    <scope>NUCLEOTIDE SEQUENCE</scope>
    <source>
        <strain>P 36-108</strain>
    </source>
</reference>
<dbReference type="AlphaFoldDB" id="E6SRF0"/>
<dbReference type="KEGG" id="bhl:Bache_2082"/>
<feature type="domain" description="Putative auto-transporter adhesin head GIN" evidence="2">
    <location>
        <begin position="35"/>
        <end position="157"/>
    </location>
</feature>
<keyword evidence="1" id="KW-0732">Signal</keyword>
<dbReference type="OrthoDB" id="1047461at2"/>
<feature type="chain" id="PRO_5003209236" description="Putative auto-transporter adhesin head GIN domain-containing protein" evidence="1">
    <location>
        <begin position="23"/>
        <end position="204"/>
    </location>
</feature>
<dbReference type="EMBL" id="CP002352">
    <property type="protein sequence ID" value="ADV44053.1"/>
    <property type="molecule type" value="Genomic_DNA"/>
</dbReference>
<gene>
    <name evidence="3" type="ordered locus">Bache_2082</name>
</gene>
<dbReference type="Gene3D" id="2.160.20.120">
    <property type="match status" value="1"/>
</dbReference>
<organism evidence="3 4">
    <name type="scientific">Bacteroides helcogenes (strain ATCC 35417 / DSM 20613 / JCM 6297 / CCUG 15421 / P 36-108)</name>
    <dbReference type="NCBI Taxonomy" id="693979"/>
    <lineage>
        <taxon>Bacteria</taxon>
        <taxon>Pseudomonadati</taxon>
        <taxon>Bacteroidota</taxon>
        <taxon>Bacteroidia</taxon>
        <taxon>Bacteroidales</taxon>
        <taxon>Bacteroidaceae</taxon>
        <taxon>Bacteroides</taxon>
    </lineage>
</organism>
<sequence length="204" mass="21695">MNTNVIGIIIALLLAFAGGALAQDAKVSEIRKVDNFSSIEVVSVATVYFTQSDTYSLKIEGKEKYVKTTTTSVSNGILTIGIKDGDKEVRNRKEGVTIYLTAPDLKNVEFTGVGSFNCEKPLKLNAVKFQIEGVGKVNVKDLTCRTLKVELDGVGKAAINVDCDYLSADVDGVGSVTLSGTAGKADISKDGIGRVNTRNLKVGR</sequence>
<evidence type="ECO:0000313" key="4">
    <source>
        <dbReference type="Proteomes" id="UP000008630"/>
    </source>
</evidence>
<feature type="signal peptide" evidence="1">
    <location>
        <begin position="1"/>
        <end position="22"/>
    </location>
</feature>
<dbReference type="InterPro" id="IPR021255">
    <property type="entry name" value="DUF2807"/>
</dbReference>
<dbReference type="Pfam" id="PF10988">
    <property type="entry name" value="DUF2807"/>
    <property type="match status" value="1"/>
</dbReference>
<dbReference type="Proteomes" id="UP000008630">
    <property type="component" value="Chromosome"/>
</dbReference>
<dbReference type="RefSeq" id="WP_013547646.1">
    <property type="nucleotide sequence ID" value="NC_014933.1"/>
</dbReference>